<dbReference type="Proteomes" id="UP000241986">
    <property type="component" value="Unassembled WGS sequence"/>
</dbReference>
<evidence type="ECO:0000313" key="2">
    <source>
        <dbReference type="Proteomes" id="UP000241986"/>
    </source>
</evidence>
<evidence type="ECO:0000313" key="1">
    <source>
        <dbReference type="EMBL" id="PTH80014.1"/>
    </source>
</evidence>
<dbReference type="AlphaFoldDB" id="A0A2T4MZN7"/>
<dbReference type="EMBL" id="PZKL01000037">
    <property type="protein sequence ID" value="PTH80014.1"/>
    <property type="molecule type" value="Genomic_DNA"/>
</dbReference>
<accession>A0A2T4MZN7</accession>
<gene>
    <name evidence="1" type="ORF">DAA48_15735</name>
</gene>
<proteinExistence type="predicted"/>
<dbReference type="RefSeq" id="WP_107683896.1">
    <property type="nucleotide sequence ID" value="NZ_PZKL01000037.1"/>
</dbReference>
<sequence length="216" mass="24177">MNLNFSSSQWDNLASLLSEGASSELLINALSFQAVINDLQLKSPTQEDLSSKEFTDSELVARKEFALEERENLVDEILSNISDIDFIDLAGNIWMDSVGRYKISLAELHHSIIMDDIKNIDFLITDNNPAEITHFHRKNGMISLDALIKGRDGVVLSDGKSIVDYDVKSKIVGVEYSSVNDIASELESYTERLSESIDRAIEDVYRRPSISSELSL</sequence>
<organism evidence="1 2">
    <name type="scientific">Aeromonas veronii</name>
    <dbReference type="NCBI Taxonomy" id="654"/>
    <lineage>
        <taxon>Bacteria</taxon>
        <taxon>Pseudomonadati</taxon>
        <taxon>Pseudomonadota</taxon>
        <taxon>Gammaproteobacteria</taxon>
        <taxon>Aeromonadales</taxon>
        <taxon>Aeromonadaceae</taxon>
        <taxon>Aeromonas</taxon>
    </lineage>
</organism>
<name>A0A2T4MZN7_AERVE</name>
<protein>
    <submittedName>
        <fullName evidence="1">Uncharacterized protein</fullName>
    </submittedName>
</protein>
<comment type="caution">
    <text evidence="1">The sequence shown here is derived from an EMBL/GenBank/DDBJ whole genome shotgun (WGS) entry which is preliminary data.</text>
</comment>
<reference evidence="1 2" key="1">
    <citation type="submission" date="2018-03" db="EMBL/GenBank/DDBJ databases">
        <title>Aeromonas veronii whole genome sequencing and analysis.</title>
        <authorList>
            <person name="Xie H."/>
            <person name="Liu T."/>
            <person name="Wang K."/>
        </authorList>
    </citation>
    <scope>NUCLEOTIDE SEQUENCE [LARGE SCALE GENOMIC DNA]</scope>
    <source>
        <strain evidence="1 2">XH.VA.1</strain>
    </source>
</reference>